<evidence type="ECO:0000313" key="3">
    <source>
        <dbReference type="EMBL" id="NNB51697.1"/>
    </source>
</evidence>
<dbReference type="NCBIfam" id="TIGR01760">
    <property type="entry name" value="tape_meas_TP901"/>
    <property type="match status" value="1"/>
</dbReference>
<evidence type="ECO:0000256" key="1">
    <source>
        <dbReference type="SAM" id="MobiDB-lite"/>
    </source>
</evidence>
<dbReference type="AlphaFoldDB" id="A0A9Q5FRA3"/>
<evidence type="ECO:0000259" key="2">
    <source>
        <dbReference type="Pfam" id="PF10145"/>
    </source>
</evidence>
<comment type="caution">
    <text evidence="3">The sequence shown here is derived from an EMBL/GenBank/DDBJ whole genome shotgun (WGS) entry which is preliminary data.</text>
</comment>
<feature type="compositionally biased region" description="Basic and acidic residues" evidence="1">
    <location>
        <begin position="784"/>
        <end position="793"/>
    </location>
</feature>
<dbReference type="Pfam" id="PF10145">
    <property type="entry name" value="PhageMin_Tail"/>
    <property type="match status" value="1"/>
</dbReference>
<protein>
    <submittedName>
        <fullName evidence="3">Phage tail tape measure protein</fullName>
    </submittedName>
</protein>
<reference evidence="3 4" key="1">
    <citation type="journal article" date="2020" name="Front. Microbiol.">
        <title>Genetic Organization of the aprX-lipA2 Operon Affects the Proteolytic Potential of Pseudomonas Species in Milk.</title>
        <authorList>
            <person name="Maier C."/>
            <person name="Huptas C."/>
            <person name="von Neubeck M."/>
            <person name="Scherer S."/>
            <person name="Wenning M."/>
            <person name="Lucking G."/>
        </authorList>
    </citation>
    <scope>NUCLEOTIDE SEQUENCE [LARGE SCALE GENOMIC DNA]</scope>
    <source>
        <strain evidence="3 4">WS 5094</strain>
    </source>
</reference>
<dbReference type="Proteomes" id="UP000564604">
    <property type="component" value="Unassembled WGS sequence"/>
</dbReference>
<feature type="compositionally biased region" description="Basic residues" evidence="1">
    <location>
        <begin position="642"/>
        <end position="656"/>
    </location>
</feature>
<sequence>MANKLALGLVIGGAVSPSVGSAFKDVEGRIKKLEATGAKARVMQRQIGDTIRLRNEWKKAHDSGAAGASTLLTKLNSNLDSLRKQGIEVGRLDRAYQMLGRTAHQADLKAKGHAQINEGRASVKSTVGKAAVGVAALALPTKVSADYNAIIRDIAIKAGVANTAQEQQVSRTIIDTSRDTGLARNEVASVVNELVGAGMDLAKALEYAPVAAKFVVGQGAGGTETAKLINALGQNANIIDAKEMQQALEAIAFQGQAGSFEASDMAKWFPELLANMGKLGITGLDSVTQLGAMLQVQIKTAGSSDEAANNIKNWMDKIGSSQTVDAYSKAGIDYEGSIRTGLQEGMSTLESSMALAKKYIEQTDPKRAAQMAEATAQISKESNPEKAKAMMASLEQALRTGDLFADMQVKAALTAYLQNKELYGQLKRDSRDATGILDKNLAERRESSSQKWAEMAQSMDDAMRSVGDAIRPITDGVAEGLTSVAKGITSLSDRTPGLALGLTVLAGGALTLQGLLGTFKIGKGLFNLARGAMGGRDAKGVQKVFVTNAGDGDDNGGKGSKALALAEIGLKAFSGKKDGDEDGESKGFDPIDTGLKVLDVLREAKNDDDGGEDSGPQKVFVVNAAAIGGGGGSGRSGAGGRGGRRRAGNRNGRRRAGGGPRPPRPPVPPVPPPAPPGRLSRIMGLAGKVGKVGKLLPGASLLEGGMRAIDTYQNAETTDEKAEGYGAAAGNVAGALAGAAAGAAIGSVVPILGTAVGGLIGGILGSMGGESIGASLGKSLFGSDDDKPAEPQKTEPAGAPPVPVVKPVSYDPDDPDSANPFLLPHFANKPRFPGAELVRPASLPPLTQSPAPVVKPVSYDPDDPDSANPFLLPHFANKLRFPGADLVRPKSLPPEGSVGSSVARELPGAVNMGDVVRSFASPAPVGPLAMPAKVEPVLKVEPPKIDQKIDVKADLTINVQGDVKDPAALARELQPHLQRQIEQINQQMSSRNLYDTPHL</sequence>
<feature type="compositionally biased region" description="Pro residues" evidence="1">
    <location>
        <begin position="660"/>
        <end position="676"/>
    </location>
</feature>
<dbReference type="EMBL" id="JAAQYX010000036">
    <property type="protein sequence ID" value="NNB51697.1"/>
    <property type="molecule type" value="Genomic_DNA"/>
</dbReference>
<evidence type="ECO:0000313" key="4">
    <source>
        <dbReference type="Proteomes" id="UP000564604"/>
    </source>
</evidence>
<organism evidence="3 4">
    <name type="scientific">Pseudomonas fragi</name>
    <dbReference type="NCBI Taxonomy" id="296"/>
    <lineage>
        <taxon>Bacteria</taxon>
        <taxon>Pseudomonadati</taxon>
        <taxon>Pseudomonadota</taxon>
        <taxon>Gammaproteobacteria</taxon>
        <taxon>Pseudomonadales</taxon>
        <taxon>Pseudomonadaceae</taxon>
        <taxon>Pseudomonas</taxon>
    </lineage>
</organism>
<gene>
    <name evidence="3" type="ORF">HBN89_20880</name>
</gene>
<accession>A0A9Q5FRA3</accession>
<dbReference type="PANTHER" id="PTHR21525:SF9">
    <property type="entry name" value="CHANNEL_COLICIN DOMAIN-CONTAINING PROTEIN"/>
    <property type="match status" value="1"/>
</dbReference>
<feature type="domain" description="Phage tail tape measure protein" evidence="2">
    <location>
        <begin position="172"/>
        <end position="373"/>
    </location>
</feature>
<feature type="region of interest" description="Disordered" evidence="1">
    <location>
        <begin position="777"/>
        <end position="816"/>
    </location>
</feature>
<dbReference type="PANTHER" id="PTHR21525">
    <property type="entry name" value="MOTILE SPERM PROTEIN"/>
    <property type="match status" value="1"/>
</dbReference>
<proteinExistence type="predicted"/>
<dbReference type="RefSeq" id="WP_169907876.1">
    <property type="nucleotide sequence ID" value="NZ_JAAQYX010000036.1"/>
</dbReference>
<feature type="region of interest" description="Disordered" evidence="1">
    <location>
        <begin position="630"/>
        <end position="678"/>
    </location>
</feature>
<name>A0A9Q5FRA3_PSEFR</name>
<dbReference type="InterPro" id="IPR010090">
    <property type="entry name" value="Phage_tape_meas"/>
</dbReference>
<feature type="compositionally biased region" description="Gly residues" evidence="1">
    <location>
        <begin position="630"/>
        <end position="641"/>
    </location>
</feature>